<comment type="caution">
    <text evidence="7">The sequence shown here is derived from an EMBL/GenBank/DDBJ whole genome shotgun (WGS) entry which is preliminary data.</text>
</comment>
<evidence type="ECO:0000256" key="6">
    <source>
        <dbReference type="SAM" id="SignalP"/>
    </source>
</evidence>
<protein>
    <recommendedName>
        <fullName evidence="9">S-protein homolog</fullName>
    </recommendedName>
</protein>
<proteinExistence type="inferred from homology"/>
<dbReference type="InterPro" id="IPR010264">
    <property type="entry name" value="Self-incomp_S1"/>
</dbReference>
<gene>
    <name evidence="7" type="ORF">QVD17_27931</name>
</gene>
<evidence type="ECO:0000313" key="8">
    <source>
        <dbReference type="Proteomes" id="UP001229421"/>
    </source>
</evidence>
<dbReference type="GO" id="GO:0060320">
    <property type="term" value="P:rejection of self pollen"/>
    <property type="evidence" value="ECO:0007669"/>
    <property type="project" value="UniProtKB-KW"/>
</dbReference>
<comment type="similarity">
    <text evidence="2">Belongs to the plant self-incompatibility (S1) protein family.</text>
</comment>
<evidence type="ECO:0000256" key="5">
    <source>
        <dbReference type="ARBA" id="ARBA00022729"/>
    </source>
</evidence>
<keyword evidence="8" id="KW-1185">Reference proteome</keyword>
<organism evidence="7 8">
    <name type="scientific">Tagetes erecta</name>
    <name type="common">African marigold</name>
    <dbReference type="NCBI Taxonomy" id="13708"/>
    <lineage>
        <taxon>Eukaryota</taxon>
        <taxon>Viridiplantae</taxon>
        <taxon>Streptophyta</taxon>
        <taxon>Embryophyta</taxon>
        <taxon>Tracheophyta</taxon>
        <taxon>Spermatophyta</taxon>
        <taxon>Magnoliopsida</taxon>
        <taxon>eudicotyledons</taxon>
        <taxon>Gunneridae</taxon>
        <taxon>Pentapetalae</taxon>
        <taxon>asterids</taxon>
        <taxon>campanulids</taxon>
        <taxon>Asterales</taxon>
        <taxon>Asteraceae</taxon>
        <taxon>Asteroideae</taxon>
        <taxon>Heliantheae alliance</taxon>
        <taxon>Tageteae</taxon>
        <taxon>Tagetes</taxon>
    </lineage>
</organism>
<dbReference type="EMBL" id="JAUHHV010000007">
    <property type="protein sequence ID" value="KAK1418784.1"/>
    <property type="molecule type" value="Genomic_DNA"/>
</dbReference>
<accession>A0AAD8K9X4</accession>
<dbReference type="Pfam" id="PF05938">
    <property type="entry name" value="Self-incomp_S1"/>
    <property type="match status" value="1"/>
</dbReference>
<dbReference type="GO" id="GO:0005576">
    <property type="term" value="C:extracellular region"/>
    <property type="evidence" value="ECO:0007669"/>
    <property type="project" value="UniProtKB-SubCell"/>
</dbReference>
<evidence type="ECO:0000313" key="7">
    <source>
        <dbReference type="EMBL" id="KAK1418784.1"/>
    </source>
</evidence>
<reference evidence="7" key="1">
    <citation type="journal article" date="2023" name="bioRxiv">
        <title>Improved chromosome-level genome assembly for marigold (Tagetes erecta).</title>
        <authorList>
            <person name="Jiang F."/>
            <person name="Yuan L."/>
            <person name="Wang S."/>
            <person name="Wang H."/>
            <person name="Xu D."/>
            <person name="Wang A."/>
            <person name="Fan W."/>
        </authorList>
    </citation>
    <scope>NUCLEOTIDE SEQUENCE</scope>
    <source>
        <strain evidence="7">WSJ</strain>
        <tissue evidence="7">Leaf</tissue>
    </source>
</reference>
<keyword evidence="4" id="KW-0964">Secreted</keyword>
<name>A0AAD8K9X4_TARER</name>
<feature type="chain" id="PRO_5044006211" description="S-protein homolog" evidence="6">
    <location>
        <begin position="25"/>
        <end position="152"/>
    </location>
</feature>
<comment type="subcellular location">
    <subcellularLocation>
        <location evidence="1">Secreted</location>
    </subcellularLocation>
</comment>
<dbReference type="AlphaFoldDB" id="A0AAD8K9X4"/>
<evidence type="ECO:0000256" key="4">
    <source>
        <dbReference type="ARBA" id="ARBA00022525"/>
    </source>
</evidence>
<feature type="signal peptide" evidence="6">
    <location>
        <begin position="1"/>
        <end position="24"/>
    </location>
</feature>
<sequence>MNFLSKLYFCVFLLLLHLCSILNANTPPASSKWLEPFRITITNQDVPNVVVKCNDLEATMLKPGNSTSWKFRRNFWNSNKYSCRFFWVEDNMLDVHKVADFSVFDVDIVELCGNYLFTMNRCYWYVTRDGFYFCKNNDNINDWNKMHEWTNI</sequence>
<evidence type="ECO:0000256" key="2">
    <source>
        <dbReference type="ARBA" id="ARBA00005581"/>
    </source>
</evidence>
<evidence type="ECO:0008006" key="9">
    <source>
        <dbReference type="Google" id="ProtNLM"/>
    </source>
</evidence>
<evidence type="ECO:0000256" key="3">
    <source>
        <dbReference type="ARBA" id="ARBA00022471"/>
    </source>
</evidence>
<evidence type="ECO:0000256" key="1">
    <source>
        <dbReference type="ARBA" id="ARBA00004613"/>
    </source>
</evidence>
<keyword evidence="5 6" id="KW-0732">Signal</keyword>
<dbReference type="Proteomes" id="UP001229421">
    <property type="component" value="Unassembled WGS sequence"/>
</dbReference>
<keyword evidence="3" id="KW-0713">Self-incompatibility</keyword>